<evidence type="ECO:0000256" key="7">
    <source>
        <dbReference type="ARBA" id="ARBA00037085"/>
    </source>
</evidence>
<dbReference type="InterPro" id="IPR009075">
    <property type="entry name" value="AcylCo_DH/oxidase_C"/>
</dbReference>
<dbReference type="GO" id="GO:0005737">
    <property type="term" value="C:cytoplasm"/>
    <property type="evidence" value="ECO:0007669"/>
    <property type="project" value="TreeGrafter"/>
</dbReference>
<dbReference type="InterPro" id="IPR050741">
    <property type="entry name" value="Acyl-CoA_dehydrogenase"/>
</dbReference>
<evidence type="ECO:0000256" key="5">
    <source>
        <dbReference type="ARBA" id="ARBA00022827"/>
    </source>
</evidence>
<dbReference type="Pfam" id="PF02770">
    <property type="entry name" value="Acyl-CoA_dh_M"/>
    <property type="match status" value="1"/>
</dbReference>
<sequence>MSELFPDYRATWETGQHRELRMHAAEFFRKEATPNQERWAAQHQVDRDFWNKLGDAGLLGVDLPECYGGINGDFGFSAVIAEELALAHDASSGWLVHAPIVAHYINTYANDEQKQRWMPGIISGTKVLAIAMTEPGTGSDLKAVKTTAVRDGEDYVINGSKTFISNGTLCDLLVIVTKTDLSQGAAGVSLIVAETDEELAGFERGRVLEKVGQHGQDTRELFFSDMRVPAANLLGEQEGQGFYQLMQQLARERLIIAAQCAGMAEAAVLEAIAYTKEREAFGKPLIGFQHNRFQLAELKAEVLSIKTTVDYCIQQYIDGNNDPATASMAKLIAADRGVAVVDRCVQFFGGYGYMMEYPIARAYAAARVNKIYGGTSEIMKEIISRSL</sequence>
<comment type="similarity">
    <text evidence="3 11">Belongs to the acyl-CoA dehydrogenase family.</text>
</comment>
<dbReference type="InterPro" id="IPR036250">
    <property type="entry name" value="AcylCo_DH-like_C"/>
</dbReference>
<evidence type="ECO:0000259" key="13">
    <source>
        <dbReference type="Pfam" id="PF02770"/>
    </source>
</evidence>
<evidence type="ECO:0000256" key="9">
    <source>
        <dbReference type="ARBA" id="ARBA00042660"/>
    </source>
</evidence>
<dbReference type="InterPro" id="IPR006091">
    <property type="entry name" value="Acyl-CoA_Oxase/DH_mid-dom"/>
</dbReference>
<reference evidence="15 16" key="1">
    <citation type="journal article" date="2019" name="Emerg. Microbes Infect.">
        <title>Comprehensive subspecies identification of 175 nontuberculous mycobacteria species based on 7547 genomic profiles.</title>
        <authorList>
            <person name="Matsumoto Y."/>
            <person name="Kinjo T."/>
            <person name="Motooka D."/>
            <person name="Nabeya D."/>
            <person name="Jung N."/>
            <person name="Uechi K."/>
            <person name="Horii T."/>
            <person name="Iida T."/>
            <person name="Fujita J."/>
            <person name="Nakamura S."/>
        </authorList>
    </citation>
    <scope>NUCLEOTIDE SEQUENCE [LARGE SCALE GENOMIC DNA]</scope>
    <source>
        <strain evidence="15 16">JCM 12603</strain>
    </source>
</reference>
<feature type="domain" description="Acyl-CoA dehydrogenase/oxidase N-terminal" evidence="14">
    <location>
        <begin position="16"/>
        <end position="124"/>
    </location>
</feature>
<gene>
    <name evidence="15" type="ORF">MPOR_37810</name>
</gene>
<evidence type="ECO:0000313" key="15">
    <source>
        <dbReference type="EMBL" id="BBX52755.1"/>
    </source>
</evidence>
<dbReference type="SUPFAM" id="SSF56645">
    <property type="entry name" value="Acyl-CoA dehydrogenase NM domain-like"/>
    <property type="match status" value="1"/>
</dbReference>
<keyword evidence="4 11" id="KW-0285">Flavoprotein</keyword>
<dbReference type="PIRSF" id="PIRSF016578">
    <property type="entry name" value="HsaA"/>
    <property type="match status" value="1"/>
</dbReference>
<evidence type="ECO:0000256" key="8">
    <source>
        <dbReference type="ARBA" id="ARBA00040394"/>
    </source>
</evidence>
<dbReference type="Gene3D" id="1.20.140.10">
    <property type="entry name" value="Butyryl-CoA Dehydrogenase, subunit A, domain 3"/>
    <property type="match status" value="1"/>
</dbReference>
<dbReference type="AlphaFoldDB" id="A0A6N4VD75"/>
<feature type="domain" description="Acyl-CoA dehydrogenase/oxidase C-terminal" evidence="12">
    <location>
        <begin position="239"/>
        <end position="387"/>
    </location>
</feature>
<dbReference type="GO" id="GO:0050660">
    <property type="term" value="F:flavin adenine dinucleotide binding"/>
    <property type="evidence" value="ECO:0007669"/>
    <property type="project" value="InterPro"/>
</dbReference>
<dbReference type="FunFam" id="1.20.140.10:FF:000001">
    <property type="entry name" value="Acyl-CoA dehydrogenase"/>
    <property type="match status" value="1"/>
</dbReference>
<evidence type="ECO:0000256" key="3">
    <source>
        <dbReference type="ARBA" id="ARBA00009347"/>
    </source>
</evidence>
<keyword evidence="6 11" id="KW-0560">Oxidoreductase</keyword>
<dbReference type="GO" id="GO:0033539">
    <property type="term" value="P:fatty acid beta-oxidation using acyl-CoA dehydrogenase"/>
    <property type="evidence" value="ECO:0007669"/>
    <property type="project" value="TreeGrafter"/>
</dbReference>
<evidence type="ECO:0000256" key="4">
    <source>
        <dbReference type="ARBA" id="ARBA00022630"/>
    </source>
</evidence>
<evidence type="ECO:0000259" key="12">
    <source>
        <dbReference type="Pfam" id="PF00441"/>
    </source>
</evidence>
<dbReference type="InterPro" id="IPR037069">
    <property type="entry name" value="AcylCoA_DH/ox_N_sf"/>
</dbReference>
<dbReference type="EMBL" id="AP022570">
    <property type="protein sequence ID" value="BBX52755.1"/>
    <property type="molecule type" value="Genomic_DNA"/>
</dbReference>
<evidence type="ECO:0000256" key="11">
    <source>
        <dbReference type="RuleBase" id="RU362125"/>
    </source>
</evidence>
<comment type="pathway">
    <text evidence="2">Siderophore biosynthesis; mycobactin biosynthesis.</text>
</comment>
<evidence type="ECO:0000256" key="6">
    <source>
        <dbReference type="ARBA" id="ARBA00023002"/>
    </source>
</evidence>
<evidence type="ECO:0000313" key="16">
    <source>
        <dbReference type="Proteomes" id="UP000466785"/>
    </source>
</evidence>
<evidence type="ECO:0000256" key="10">
    <source>
        <dbReference type="ARBA" id="ARBA00052546"/>
    </source>
</evidence>
<dbReference type="Gene3D" id="1.10.540.10">
    <property type="entry name" value="Acyl-CoA dehydrogenase/oxidase, N-terminal domain"/>
    <property type="match status" value="1"/>
</dbReference>
<organism evidence="15 16">
    <name type="scientific">Mycolicibacterium poriferae</name>
    <dbReference type="NCBI Taxonomy" id="39694"/>
    <lineage>
        <taxon>Bacteria</taxon>
        <taxon>Bacillati</taxon>
        <taxon>Actinomycetota</taxon>
        <taxon>Actinomycetes</taxon>
        <taxon>Mycobacteriales</taxon>
        <taxon>Mycobacteriaceae</taxon>
        <taxon>Mycolicibacterium</taxon>
    </lineage>
</organism>
<dbReference type="KEGG" id="mpof:MPOR_37810"/>
<evidence type="ECO:0000256" key="1">
    <source>
        <dbReference type="ARBA" id="ARBA00001974"/>
    </source>
</evidence>
<comment type="function">
    <text evidence="7">Catalyzes the dehydrogenation at the alpha-beta position of ACP-bound acyl chains. This results in the introduction of a double bond in the lipidic chain, which is further transferred to the epsilon-amino group of lysine residue in the mycobactin core by MbtK.</text>
</comment>
<dbReference type="Proteomes" id="UP000466785">
    <property type="component" value="Chromosome"/>
</dbReference>
<dbReference type="SUPFAM" id="SSF47203">
    <property type="entry name" value="Acyl-CoA dehydrogenase C-terminal domain-like"/>
    <property type="match status" value="1"/>
</dbReference>
<evidence type="ECO:0000256" key="2">
    <source>
        <dbReference type="ARBA" id="ARBA00005102"/>
    </source>
</evidence>
<accession>A0A6N4VD75</accession>
<dbReference type="PANTHER" id="PTHR48083">
    <property type="entry name" value="MEDIUM-CHAIN SPECIFIC ACYL-COA DEHYDROGENASE, MITOCHONDRIAL-RELATED"/>
    <property type="match status" value="1"/>
</dbReference>
<dbReference type="PANTHER" id="PTHR48083:SF20">
    <property type="entry name" value="LONG-CHAIN SPECIFIC ACYL-COA DEHYDROGENASE, MITOCHONDRIAL"/>
    <property type="match status" value="1"/>
</dbReference>
<protein>
    <recommendedName>
        <fullName evidence="8">Acyl-[acyl-carrier-protein] dehydrogenase MbtN</fullName>
    </recommendedName>
    <alternativeName>
        <fullName evidence="9">Mycobactin synthase protein N</fullName>
    </alternativeName>
</protein>
<proteinExistence type="inferred from homology"/>
<comment type="cofactor">
    <cofactor evidence="1 11">
        <name>FAD</name>
        <dbReference type="ChEBI" id="CHEBI:57692"/>
    </cofactor>
</comment>
<dbReference type="InterPro" id="IPR009100">
    <property type="entry name" value="AcylCoA_DH/oxidase_NM_dom_sf"/>
</dbReference>
<dbReference type="InterPro" id="IPR046373">
    <property type="entry name" value="Acyl-CoA_Oxase/DH_mid-dom_sf"/>
</dbReference>
<comment type="catalytic activity">
    <reaction evidence="10">
        <text>a 2,3-saturated acyl-CoA + A = a 2,3-dehydroacyl-CoA + AH2</text>
        <dbReference type="Rhea" id="RHEA:48608"/>
        <dbReference type="ChEBI" id="CHEBI:13193"/>
        <dbReference type="ChEBI" id="CHEBI:17499"/>
        <dbReference type="ChEBI" id="CHEBI:60015"/>
        <dbReference type="ChEBI" id="CHEBI:65111"/>
    </reaction>
</comment>
<dbReference type="RefSeq" id="WP_163676399.1">
    <property type="nucleotide sequence ID" value="NZ_AP022570.1"/>
</dbReference>
<dbReference type="Pfam" id="PF00441">
    <property type="entry name" value="Acyl-CoA_dh_1"/>
    <property type="match status" value="1"/>
</dbReference>
<evidence type="ECO:0000259" key="14">
    <source>
        <dbReference type="Pfam" id="PF02771"/>
    </source>
</evidence>
<dbReference type="GO" id="GO:0003995">
    <property type="term" value="F:acyl-CoA dehydrogenase activity"/>
    <property type="evidence" value="ECO:0007669"/>
    <property type="project" value="TreeGrafter"/>
</dbReference>
<dbReference type="FunFam" id="2.40.110.10:FF:000002">
    <property type="entry name" value="Acyl-CoA dehydrogenase fadE12"/>
    <property type="match status" value="1"/>
</dbReference>
<feature type="domain" description="Acyl-CoA oxidase/dehydrogenase middle" evidence="13">
    <location>
        <begin position="129"/>
        <end position="226"/>
    </location>
</feature>
<keyword evidence="5 11" id="KW-0274">FAD</keyword>
<dbReference type="InterPro" id="IPR013786">
    <property type="entry name" value="AcylCoA_DH/ox_N"/>
</dbReference>
<name>A0A6N4VD75_9MYCO</name>
<dbReference type="Pfam" id="PF02771">
    <property type="entry name" value="Acyl-CoA_dh_N"/>
    <property type="match status" value="1"/>
</dbReference>
<keyword evidence="16" id="KW-1185">Reference proteome</keyword>
<dbReference type="Gene3D" id="2.40.110.10">
    <property type="entry name" value="Butyryl-CoA Dehydrogenase, subunit A, domain 2"/>
    <property type="match status" value="1"/>
</dbReference>